<name>A0A7W7ZVJ5_9BACT</name>
<dbReference type="RefSeq" id="WP_184260425.1">
    <property type="nucleotide sequence ID" value="NZ_JACHIO010000030.1"/>
</dbReference>
<organism evidence="1 2">
    <name type="scientific">Granulicella mallensis</name>
    <dbReference type="NCBI Taxonomy" id="940614"/>
    <lineage>
        <taxon>Bacteria</taxon>
        <taxon>Pseudomonadati</taxon>
        <taxon>Acidobacteriota</taxon>
        <taxon>Terriglobia</taxon>
        <taxon>Terriglobales</taxon>
        <taxon>Acidobacteriaceae</taxon>
        <taxon>Granulicella</taxon>
    </lineage>
</organism>
<dbReference type="Proteomes" id="UP000584867">
    <property type="component" value="Unassembled WGS sequence"/>
</dbReference>
<gene>
    <name evidence="1" type="ORF">HDF15_004963</name>
</gene>
<evidence type="ECO:0000313" key="1">
    <source>
        <dbReference type="EMBL" id="MBB5066582.1"/>
    </source>
</evidence>
<proteinExistence type="predicted"/>
<accession>A0A7W7ZVJ5</accession>
<reference evidence="1 2" key="1">
    <citation type="submission" date="2020-08" db="EMBL/GenBank/DDBJ databases">
        <title>Genomic Encyclopedia of Type Strains, Phase IV (KMG-V): Genome sequencing to study the core and pangenomes of soil and plant-associated prokaryotes.</title>
        <authorList>
            <person name="Whitman W."/>
        </authorList>
    </citation>
    <scope>NUCLEOTIDE SEQUENCE [LARGE SCALE GENOMIC DNA]</scope>
    <source>
        <strain evidence="1 2">X5P3</strain>
    </source>
</reference>
<sequence length="241" mass="26868">MPPVMDTSIKVDTRTYGKDDHKLPAMGPRIDLNGAPAFQEWDEVTGKVMREIRGNLFYSQLGTMTSYISGDLDESIGGNHTYMLEGNLTHTVLQTVTSTTFGAYTQLNGSTRTETFTGVVTRQYQAKLTEHHPESWLQDFTDCFHFYVFRLQGYAIAKVDLATFALSVNGGKLDLNMWKGDISVFRMDTKDIDVKISNIKTKIHTMAVKLLLTGALIAALYFGTPFKPNALPTPTILTPLE</sequence>
<evidence type="ECO:0000313" key="2">
    <source>
        <dbReference type="Proteomes" id="UP000584867"/>
    </source>
</evidence>
<comment type="caution">
    <text evidence="1">The sequence shown here is derived from an EMBL/GenBank/DDBJ whole genome shotgun (WGS) entry which is preliminary data.</text>
</comment>
<protein>
    <submittedName>
        <fullName evidence="1">Uncharacterized protein</fullName>
    </submittedName>
</protein>
<dbReference type="AlphaFoldDB" id="A0A7W7ZVJ5"/>
<dbReference type="EMBL" id="JACHIO010000030">
    <property type="protein sequence ID" value="MBB5066582.1"/>
    <property type="molecule type" value="Genomic_DNA"/>
</dbReference>